<feature type="transmembrane region" description="Helical" evidence="1">
    <location>
        <begin position="22"/>
        <end position="47"/>
    </location>
</feature>
<dbReference type="AlphaFoldDB" id="A0A4Y7X9D4"/>
<reference evidence="2 3" key="1">
    <citation type="submission" date="2019-03" db="EMBL/GenBank/DDBJ databases">
        <title>Alkanindiges illinoisensis: a potential pathogenic isolated from ascites of a gastric cancer patient with abdominal metastasis.</title>
        <authorList>
            <person name="Hu X."/>
            <person name="Yang B."/>
            <person name="Yan X."/>
            <person name="Lin L."/>
            <person name="Zhao H."/>
            <person name="Zhou F."/>
            <person name="Su B."/>
            <person name="Chen J."/>
            <person name="Rui Y."/>
            <person name="Wang Q."/>
            <person name="Zheng L."/>
        </authorList>
    </citation>
    <scope>NUCLEOTIDE SEQUENCE [LARGE SCALE GENOMIC DNA]</scope>
    <source>
        <strain evidence="2 3">NFYY 23406</strain>
    </source>
</reference>
<dbReference type="STRING" id="1120977.GCA_000619845_02255"/>
<evidence type="ECO:0000256" key="1">
    <source>
        <dbReference type="SAM" id="Phobius"/>
    </source>
</evidence>
<sequence>MNPGKQVPESKPAPAQGKARQLLWFVGLWVLGVLAMGAIAGAFRFFAQFAYQ</sequence>
<comment type="caution">
    <text evidence="2">The sequence shown here is derived from an EMBL/GenBank/DDBJ whole genome shotgun (WGS) entry which is preliminary data.</text>
</comment>
<organism evidence="2 3">
    <name type="scientific">Alkanindiges illinoisensis</name>
    <dbReference type="NCBI Taxonomy" id="197183"/>
    <lineage>
        <taxon>Bacteria</taxon>
        <taxon>Pseudomonadati</taxon>
        <taxon>Pseudomonadota</taxon>
        <taxon>Gammaproteobacteria</taxon>
        <taxon>Moraxellales</taxon>
        <taxon>Moraxellaceae</taxon>
        <taxon>Alkanindiges</taxon>
    </lineage>
</organism>
<dbReference type="EMBL" id="SNTY01000067">
    <property type="protein sequence ID" value="TEU24188.1"/>
    <property type="molecule type" value="Genomic_DNA"/>
</dbReference>
<dbReference type="Proteomes" id="UP000297834">
    <property type="component" value="Unassembled WGS sequence"/>
</dbReference>
<gene>
    <name evidence="2" type="ORF">E2B99_12285</name>
</gene>
<protein>
    <submittedName>
        <fullName evidence="2">DUF2474 family protein</fullName>
    </submittedName>
</protein>
<keyword evidence="1" id="KW-1133">Transmembrane helix</keyword>
<keyword evidence="3" id="KW-1185">Reference proteome</keyword>
<name>A0A4Y7X9D4_9GAMM</name>
<accession>A0A4Y7X9D4</accession>
<proteinExistence type="predicted"/>
<dbReference type="RefSeq" id="WP_134245304.1">
    <property type="nucleotide sequence ID" value="NZ_SNTY01000067.1"/>
</dbReference>
<keyword evidence="1" id="KW-0472">Membrane</keyword>
<evidence type="ECO:0000313" key="2">
    <source>
        <dbReference type="EMBL" id="TEU24188.1"/>
    </source>
</evidence>
<evidence type="ECO:0000313" key="3">
    <source>
        <dbReference type="Proteomes" id="UP000297834"/>
    </source>
</evidence>
<keyword evidence="1" id="KW-0812">Transmembrane</keyword>